<name>Q5P4S5_AROAE</name>
<dbReference type="EMBL" id="CR555306">
    <property type="protein sequence ID" value="CAI07687.1"/>
    <property type="molecule type" value="Genomic_DNA"/>
</dbReference>
<dbReference type="HOGENOM" id="CLU_1821409_0_0_4"/>
<keyword evidence="2" id="KW-1185">Reference proteome</keyword>
<gene>
    <name evidence="1" type="ORF">ebA2783</name>
</gene>
<organism evidence="1 2">
    <name type="scientific">Aromatoleum aromaticum (strain DSM 19018 / LMG 30748 / EbN1)</name>
    <name type="common">Azoarcus sp. (strain EbN1)</name>
    <dbReference type="NCBI Taxonomy" id="76114"/>
    <lineage>
        <taxon>Bacteria</taxon>
        <taxon>Pseudomonadati</taxon>
        <taxon>Pseudomonadota</taxon>
        <taxon>Betaproteobacteria</taxon>
        <taxon>Rhodocyclales</taxon>
        <taxon>Rhodocyclaceae</taxon>
        <taxon>Aromatoleum</taxon>
    </lineage>
</organism>
<dbReference type="STRING" id="76114.ebA2783"/>
<protein>
    <recommendedName>
        <fullName evidence="3">DUF4832 domain-containing protein</fullName>
    </recommendedName>
</protein>
<sequence length="141" mass="15324">MVEPLAAAEAAPAAAKKNTVQLTQSIRYAVQIVTDVGAGAEPALAFTNPATSVLDGRKLFSIDVGNDGERWVRASFWLELYTLEGQPQAKIDGEKYRIYPGTSVRARFNVGEIPPGRYRALLVADGDGENLYGTELQIELR</sequence>
<dbReference type="KEGG" id="eba:ebA2783"/>
<reference evidence="1 2" key="1">
    <citation type="journal article" date="2005" name="Arch. Microbiol.">
        <title>The genome sequence of an anaerobic aromatic-degrading denitrifying bacterium, strain EbN1.</title>
        <authorList>
            <person name="Rabus R."/>
            <person name="Kube M."/>
            <person name="Heider J."/>
            <person name="Beck A."/>
            <person name="Heitmann K."/>
            <person name="Widdel F."/>
            <person name="Reinhardt R."/>
        </authorList>
    </citation>
    <scope>NUCLEOTIDE SEQUENCE [LARGE SCALE GENOMIC DNA]</scope>
    <source>
        <strain evidence="1 2">EbN1</strain>
    </source>
</reference>
<accession>Q5P4S5</accession>
<dbReference type="AlphaFoldDB" id="Q5P4S5"/>
<dbReference type="Proteomes" id="UP000006552">
    <property type="component" value="Chromosome"/>
</dbReference>
<evidence type="ECO:0000313" key="1">
    <source>
        <dbReference type="EMBL" id="CAI07687.1"/>
    </source>
</evidence>
<evidence type="ECO:0000313" key="2">
    <source>
        <dbReference type="Proteomes" id="UP000006552"/>
    </source>
</evidence>
<evidence type="ECO:0008006" key="3">
    <source>
        <dbReference type="Google" id="ProtNLM"/>
    </source>
</evidence>
<dbReference type="eggNOG" id="COG3121">
    <property type="taxonomic scope" value="Bacteria"/>
</dbReference>
<proteinExistence type="predicted"/>